<dbReference type="Gene3D" id="2.130.10.130">
    <property type="entry name" value="Integrin alpha, N-terminal"/>
    <property type="match status" value="1"/>
</dbReference>
<evidence type="ECO:0000256" key="3">
    <source>
        <dbReference type="SAM" id="MobiDB-lite"/>
    </source>
</evidence>
<dbReference type="InterPro" id="IPR028994">
    <property type="entry name" value="Integrin_alpha_N"/>
</dbReference>
<dbReference type="InterPro" id="IPR031325">
    <property type="entry name" value="RHS_repeat"/>
</dbReference>
<keyword evidence="2" id="KW-0677">Repeat</keyword>
<dbReference type="NCBIfam" id="TIGR01643">
    <property type="entry name" value="YD_repeat_2x"/>
    <property type="match status" value="2"/>
</dbReference>
<keyword evidence="1 4" id="KW-0732">Signal</keyword>
<dbReference type="EMBL" id="CP022163">
    <property type="protein sequence ID" value="ATB30281.1"/>
    <property type="molecule type" value="Genomic_DNA"/>
</dbReference>
<dbReference type="PANTHER" id="PTHR32305:SF15">
    <property type="entry name" value="PROTEIN RHSA-RELATED"/>
    <property type="match status" value="1"/>
</dbReference>
<dbReference type="OrthoDB" id="8481850at2"/>
<dbReference type="InterPro" id="IPR013517">
    <property type="entry name" value="FG-GAP"/>
</dbReference>
<dbReference type="Pfam" id="PF05593">
    <property type="entry name" value="RHS_repeat"/>
    <property type="match status" value="1"/>
</dbReference>
<dbReference type="PANTHER" id="PTHR32305">
    <property type="match status" value="1"/>
</dbReference>
<dbReference type="Pfam" id="PF25023">
    <property type="entry name" value="TEN_YD-shell"/>
    <property type="match status" value="1"/>
</dbReference>
<sequence length="1888" mass="204639">MSRLLMFLGLLLACPVTAQTVNDYQVQAPELSAPQRGSLVGQYASTAFGPADVSRGGFSLSSPFVVPAERGPLLASVFPTYSPDNGVSEWGQGWRSSLAIVRSRVIGDLDYSTDELTGPWGRMVRGLDGFWYPQGLTGHIRVEPVADGFIAHHPDGSRWTFGGGARVQTSSGTYAWHLTEVILATGYKTRLSYTANASGRLFLQSALYGGMGEELLSRVDFIYDTLTTPFADLRSRDALVLDRRVSRVELRAKNITTGKFELRWTHELGYRQEGLGPTFLLTSVQQVFASGERAPAMTYEYELAEPTLTAATLRATPSFDEVLKDFSSSVLMPTRSTILDSESDGWTDLEERTEFKLIRQGPEGFSYESLPAAPGNARSECRAAPSSGNTPRTLARMRADLSTHQVVRLLVQSGVGQTKILLCERDGTPVHESSISGTWTLDATTRLADLNRDRQPDIVRVFRNGYWVIPNQSTSAGYAFGAQMTGTLTMGFAPSAVWVHDFNGDGLPDLIMRNSATLVVYRGRGNFLFEPTGQTFRGYGTTGTTIDLSRFQVSFVDANRDGLTDVLINNSTRAFLLVNVGDRLVEKPVPGLNPSGLDSAFPIVQDFAGTGNTEVFFSKEGKAHSVALNTPGTGLLKSADDGKGTRLDFMYQRGPSTVGSGPRQSVLAQMRVKSSGQETVTYHYSYQNPRVHSVGGFPLGYETVSRVDSRVSHVMDFLMEDHVAGLPLSSVRTDVGSPQVRAFESWEYQDVTLQGIAWKRPSARVQGWMDPGDAQRVSERTEYLAYTAEVCPAQVRISNEHGTLVTEHSRSVLPGWNQSLHCLDSGLVMTGSHSDPNLNFRHEGSIERNTAGQVTKVVSLVPGQSLTLQEVMYNADFSVGSISIPGRGVMAFDYEPARRMLRQVTSPEGVVTRVTERHPVTDAILALEMDRGGTPYQQFFRFDGQERLARQWDSLGGAELNPKGTYSYRYATATTPGSTFVSQLVDAASSSAREFIDYSTAAGGSVTTARRVPEGWVFDGVVERLSSLSQTHTSLRPGMADTVDMQSLDYTALLSGSRRVSSRTTAFGSSILSSTSFHDTVEQQVATSLGLDAGRMTRTVMENGTWSTRHLLDASQRVVEFKDEANVRTSYRYDALGRLRQVDLPDGKFHRVVYDDHGRVSLLLRQDLASVEYGYAPVTGLLTVKRYATSSGAIRRQLTLGYDSLGRLSMETYTDFSGGTDLVYRYYRDGATPAQPGLRTARGLVSAIEGKGYLKLFEYRPDAQMERSVLHLTDWRTVDTQLTFTDGGEVRSELTSVRAADGSVLTTVSKGWVRDTHGRLSELWLNGMPKAILGYDANGQPQSMSLPGGQVTLGYDPVTRQRVSLAQVGSGWNASTSIQLNARGLLDVESISVGSTNLSRAYGYSSRTFLTSAGDAENAYAYGFDASGMPTFIEEGGARRDIVQSDQTLSAGGVTYTFDDQGRALTRGSLFFRYGPNGHLSAAGHNGADQWSFLYDERGHRLLKFAGGIPVAAYLDQGLHLDEDGLTQPLHFDGQLVGVVSGGTLRMVATDLRGTVIADEDGTMRLASPFGDRAVRPVLSAVIDYVQKGYDGDLGLIRMGVRDYDPKLNRFLTPDPLFLEHPWRCVDSPVECNLYGYARNNPLRYGDPSGKFAKEFKDFVSGAAMGSTAALLPMGSLLPVPPEQHEYFYVGYAAAMAAGGVVETINGLGVMLSGGGMVGGGGVASATVVGSVVGLPAMAVGTVAIGVGAAVAIDGVADVRKGFQVLQMADKSGSGGHGPQVVPTKSRAQAMQGAQGHAQVPRTSRGGQDIDFKALNDESKGSNYARIQGEGASSLGRRDPNSDAYFMDHPDGHPHQVGPDHPAHHESPHVHAVNKQGEGKVFTYPGQE</sequence>
<reference evidence="6 7" key="1">
    <citation type="submission" date="2017-06" db="EMBL/GenBank/DDBJ databases">
        <authorList>
            <person name="Kim H.J."/>
            <person name="Triplett B.A."/>
        </authorList>
    </citation>
    <scope>NUCLEOTIDE SEQUENCE [LARGE SCALE GENOMIC DNA]</scope>
    <source>
        <strain evidence="6 7">DSM 14713</strain>
    </source>
</reference>
<evidence type="ECO:0000313" key="7">
    <source>
        <dbReference type="Proteomes" id="UP000217289"/>
    </source>
</evidence>
<dbReference type="InterPro" id="IPR006530">
    <property type="entry name" value="YD"/>
</dbReference>
<dbReference type="Gene3D" id="2.180.10.10">
    <property type="entry name" value="RHS repeat-associated core"/>
    <property type="match status" value="1"/>
</dbReference>
<dbReference type="Proteomes" id="UP000217289">
    <property type="component" value="Chromosome"/>
</dbReference>
<evidence type="ECO:0000313" key="6">
    <source>
        <dbReference type="EMBL" id="ATB30281.1"/>
    </source>
</evidence>
<dbReference type="SUPFAM" id="SSF69318">
    <property type="entry name" value="Integrin alpha N-terminal domain"/>
    <property type="match status" value="1"/>
</dbReference>
<name>A0A250IGK0_9BACT</name>
<gene>
    <name evidence="6" type="ORF">MEBOL_003741</name>
</gene>
<dbReference type="Pfam" id="PF13517">
    <property type="entry name" value="FG-GAP_3"/>
    <property type="match status" value="1"/>
</dbReference>
<dbReference type="InterPro" id="IPR022385">
    <property type="entry name" value="Rhs_assc_core"/>
</dbReference>
<dbReference type="InterPro" id="IPR050708">
    <property type="entry name" value="T6SS_VgrG/RHS"/>
</dbReference>
<dbReference type="NCBIfam" id="TIGR03696">
    <property type="entry name" value="Rhs_assc_core"/>
    <property type="match status" value="1"/>
</dbReference>
<feature type="domain" description="Teneurin-like YD-shell" evidence="5">
    <location>
        <begin position="1375"/>
        <end position="1642"/>
    </location>
</feature>
<keyword evidence="7" id="KW-1185">Reference proteome</keyword>
<feature type="chain" id="PRO_5012987522" description="Teneurin-like YD-shell domain-containing protein" evidence="4">
    <location>
        <begin position="19"/>
        <end position="1888"/>
    </location>
</feature>
<evidence type="ECO:0000259" key="5">
    <source>
        <dbReference type="Pfam" id="PF25023"/>
    </source>
</evidence>
<evidence type="ECO:0000256" key="4">
    <source>
        <dbReference type="SAM" id="SignalP"/>
    </source>
</evidence>
<dbReference type="KEGG" id="mbd:MEBOL_003741"/>
<accession>A0A250IGK0</accession>
<dbReference type="InterPro" id="IPR056823">
    <property type="entry name" value="TEN-like_YD-shell"/>
</dbReference>
<evidence type="ECO:0000256" key="2">
    <source>
        <dbReference type="ARBA" id="ARBA00022737"/>
    </source>
</evidence>
<protein>
    <recommendedName>
        <fullName evidence="5">Teneurin-like YD-shell domain-containing protein</fullName>
    </recommendedName>
</protein>
<feature type="compositionally biased region" description="Basic and acidic residues" evidence="3">
    <location>
        <begin position="1836"/>
        <end position="1854"/>
    </location>
</feature>
<dbReference type="RefSeq" id="WP_095978744.1">
    <property type="nucleotide sequence ID" value="NZ_CP022163.1"/>
</dbReference>
<proteinExistence type="predicted"/>
<feature type="signal peptide" evidence="4">
    <location>
        <begin position="1"/>
        <end position="18"/>
    </location>
</feature>
<feature type="region of interest" description="Disordered" evidence="3">
    <location>
        <begin position="1821"/>
        <end position="1888"/>
    </location>
</feature>
<organism evidence="6 7">
    <name type="scientific">Melittangium boletus DSM 14713</name>
    <dbReference type="NCBI Taxonomy" id="1294270"/>
    <lineage>
        <taxon>Bacteria</taxon>
        <taxon>Pseudomonadati</taxon>
        <taxon>Myxococcota</taxon>
        <taxon>Myxococcia</taxon>
        <taxon>Myxococcales</taxon>
        <taxon>Cystobacterineae</taxon>
        <taxon>Archangiaceae</taxon>
        <taxon>Melittangium</taxon>
    </lineage>
</organism>
<evidence type="ECO:0000256" key="1">
    <source>
        <dbReference type="ARBA" id="ARBA00022729"/>
    </source>
</evidence>